<reference evidence="2" key="2">
    <citation type="submission" date="2020-09" db="EMBL/GenBank/DDBJ databases">
        <authorList>
            <person name="Sun Q."/>
            <person name="Zhou Y."/>
        </authorList>
    </citation>
    <scope>NUCLEOTIDE SEQUENCE</scope>
    <source>
        <strain evidence="2">CGMCC 4.7398</strain>
    </source>
</reference>
<reference evidence="2" key="1">
    <citation type="journal article" date="2014" name="Int. J. Syst. Evol. Microbiol.">
        <title>Complete genome sequence of Corynebacterium casei LMG S-19264T (=DSM 44701T), isolated from a smear-ripened cheese.</title>
        <authorList>
            <consortium name="US DOE Joint Genome Institute (JGI-PGF)"/>
            <person name="Walter F."/>
            <person name="Albersmeier A."/>
            <person name="Kalinowski J."/>
            <person name="Ruckert C."/>
        </authorList>
    </citation>
    <scope>NUCLEOTIDE SEQUENCE</scope>
    <source>
        <strain evidence="2">CGMCC 4.7398</strain>
    </source>
</reference>
<evidence type="ECO:0000313" key="2">
    <source>
        <dbReference type="EMBL" id="GHH66453.1"/>
    </source>
</evidence>
<feature type="signal peptide" evidence="1">
    <location>
        <begin position="1"/>
        <end position="24"/>
    </location>
</feature>
<sequence length="102" mass="10730">MKRVIMTLVVTAGLTVGGAMSAQAGETNGRGEPIPGAHMASSACAFSGQDLPDAEENQPPEFDDDFVTDGHVQTYGKWVSHGFKDFVPSPGEACRGNVAFEE</sequence>
<keyword evidence="3" id="KW-1185">Reference proteome</keyword>
<gene>
    <name evidence="2" type="ORF">GCM10017772_06410</name>
</gene>
<keyword evidence="1" id="KW-0732">Signal</keyword>
<dbReference type="AlphaFoldDB" id="A0A919FIM0"/>
<name>A0A919FIM0_9MICO</name>
<organism evidence="2 3">
    <name type="scientific">Promicromonospora soli</name>
    <dbReference type="NCBI Taxonomy" id="2035533"/>
    <lineage>
        <taxon>Bacteria</taxon>
        <taxon>Bacillati</taxon>
        <taxon>Actinomycetota</taxon>
        <taxon>Actinomycetes</taxon>
        <taxon>Micrococcales</taxon>
        <taxon>Promicromonosporaceae</taxon>
        <taxon>Promicromonospora</taxon>
    </lineage>
</organism>
<evidence type="ECO:0000313" key="3">
    <source>
        <dbReference type="Proteomes" id="UP000627369"/>
    </source>
</evidence>
<comment type="caution">
    <text evidence="2">The sequence shown here is derived from an EMBL/GenBank/DDBJ whole genome shotgun (WGS) entry which is preliminary data.</text>
</comment>
<dbReference type="Proteomes" id="UP000627369">
    <property type="component" value="Unassembled WGS sequence"/>
</dbReference>
<dbReference type="EMBL" id="BNAS01000001">
    <property type="protein sequence ID" value="GHH66453.1"/>
    <property type="molecule type" value="Genomic_DNA"/>
</dbReference>
<proteinExistence type="predicted"/>
<evidence type="ECO:0000256" key="1">
    <source>
        <dbReference type="SAM" id="SignalP"/>
    </source>
</evidence>
<feature type="chain" id="PRO_5037725996" evidence="1">
    <location>
        <begin position="25"/>
        <end position="102"/>
    </location>
</feature>
<accession>A0A919FIM0</accession>
<dbReference type="RefSeq" id="WP_189667796.1">
    <property type="nucleotide sequence ID" value="NZ_BNAS01000001.1"/>
</dbReference>
<protein>
    <submittedName>
        <fullName evidence="2">Uncharacterized protein</fullName>
    </submittedName>
</protein>